<accession>A0ABX2D131</accession>
<evidence type="ECO:0000313" key="1">
    <source>
        <dbReference type="EMBL" id="NQE36352.1"/>
    </source>
</evidence>
<comment type="caution">
    <text evidence="1">The sequence shown here is derived from an EMBL/GenBank/DDBJ whole genome shotgun (WGS) entry which is preliminary data.</text>
</comment>
<dbReference type="Gene3D" id="2.60.40.10">
    <property type="entry name" value="Immunoglobulins"/>
    <property type="match status" value="1"/>
</dbReference>
<dbReference type="RefSeq" id="WP_172190264.1">
    <property type="nucleotide sequence ID" value="NZ_CAWPPK010000299.1"/>
</dbReference>
<organism evidence="1 2">
    <name type="scientific">Microcoleus asticus IPMA8</name>
    <dbReference type="NCBI Taxonomy" id="2563858"/>
    <lineage>
        <taxon>Bacteria</taxon>
        <taxon>Bacillati</taxon>
        <taxon>Cyanobacteriota</taxon>
        <taxon>Cyanophyceae</taxon>
        <taxon>Oscillatoriophycideae</taxon>
        <taxon>Oscillatoriales</taxon>
        <taxon>Microcoleaceae</taxon>
        <taxon>Microcoleus</taxon>
        <taxon>Microcoleus asticus</taxon>
    </lineage>
</organism>
<protein>
    <recommendedName>
        <fullName evidence="3">SD-repeat containing protein B domain-containing protein</fullName>
    </recommendedName>
</protein>
<dbReference type="Proteomes" id="UP000702425">
    <property type="component" value="Unassembled WGS sequence"/>
</dbReference>
<evidence type="ECO:0008006" key="3">
    <source>
        <dbReference type="Google" id="ProtNLM"/>
    </source>
</evidence>
<sequence length="129" mass="14129">MVVRGLGKPTDNEPGMENWLVYVDTNRDGIRNTNEPFTYSDASGNYSFTLAPGNYRIVSQLQPGWTQTNPTNPIYQEVTVTANNTKFGVDFAATSSQLAGPNIDPEFTSTPPTTVKAGERLVYRTTATC</sequence>
<evidence type="ECO:0000313" key="2">
    <source>
        <dbReference type="Proteomes" id="UP000702425"/>
    </source>
</evidence>
<reference evidence="1 2" key="1">
    <citation type="journal article" date="2020" name="Sci. Rep.">
        <title>A novel cyanobacterial geosmin producer, revising GeoA distribution and dispersion patterns in Bacteria.</title>
        <authorList>
            <person name="Churro C."/>
            <person name="Semedo-Aguiar A.P."/>
            <person name="Silva A.D."/>
            <person name="Pereira-Leal J.B."/>
            <person name="Leite R.B."/>
        </authorList>
    </citation>
    <scope>NUCLEOTIDE SEQUENCE [LARGE SCALE GENOMIC DNA]</scope>
    <source>
        <strain evidence="1 2">IPMA8</strain>
    </source>
</reference>
<name>A0ABX2D131_9CYAN</name>
<gene>
    <name evidence="1" type="ORF">E5S67_04117</name>
</gene>
<proteinExistence type="predicted"/>
<keyword evidence="2" id="KW-1185">Reference proteome</keyword>
<dbReference type="SUPFAM" id="SSF117074">
    <property type="entry name" value="Hypothetical protein PA1324"/>
    <property type="match status" value="1"/>
</dbReference>
<dbReference type="EMBL" id="SRRZ01000082">
    <property type="protein sequence ID" value="NQE36352.1"/>
    <property type="molecule type" value="Genomic_DNA"/>
</dbReference>
<dbReference type="InterPro" id="IPR013783">
    <property type="entry name" value="Ig-like_fold"/>
</dbReference>